<accession>A0A9W6X273</accession>
<reference evidence="2" key="1">
    <citation type="submission" date="2023-04" db="EMBL/GenBank/DDBJ databases">
        <title>Phytophthora fragariaefolia NBRC 109709.</title>
        <authorList>
            <person name="Ichikawa N."/>
            <person name="Sato H."/>
            <person name="Tonouchi N."/>
        </authorList>
    </citation>
    <scope>NUCLEOTIDE SEQUENCE</scope>
    <source>
        <strain evidence="2">NBRC 109709</strain>
    </source>
</reference>
<name>A0A9W6X273_9STRA</name>
<evidence type="ECO:0000313" key="2">
    <source>
        <dbReference type="EMBL" id="GMF27849.1"/>
    </source>
</evidence>
<gene>
    <name evidence="2" type="ORF">Pfra01_000562400</name>
</gene>
<feature type="region of interest" description="Disordered" evidence="1">
    <location>
        <begin position="40"/>
        <end position="85"/>
    </location>
</feature>
<evidence type="ECO:0000256" key="1">
    <source>
        <dbReference type="SAM" id="MobiDB-lite"/>
    </source>
</evidence>
<dbReference type="EMBL" id="BSXT01000450">
    <property type="protein sequence ID" value="GMF27849.1"/>
    <property type="molecule type" value="Genomic_DNA"/>
</dbReference>
<evidence type="ECO:0000313" key="3">
    <source>
        <dbReference type="Proteomes" id="UP001165121"/>
    </source>
</evidence>
<organism evidence="2 3">
    <name type="scientific">Phytophthora fragariaefolia</name>
    <dbReference type="NCBI Taxonomy" id="1490495"/>
    <lineage>
        <taxon>Eukaryota</taxon>
        <taxon>Sar</taxon>
        <taxon>Stramenopiles</taxon>
        <taxon>Oomycota</taxon>
        <taxon>Peronosporomycetes</taxon>
        <taxon>Peronosporales</taxon>
        <taxon>Peronosporaceae</taxon>
        <taxon>Phytophthora</taxon>
    </lineage>
</organism>
<protein>
    <submittedName>
        <fullName evidence="2">Unnamed protein product</fullName>
    </submittedName>
</protein>
<proteinExistence type="predicted"/>
<dbReference type="AlphaFoldDB" id="A0A9W6X273"/>
<keyword evidence="3" id="KW-1185">Reference proteome</keyword>
<sequence>MIKSFYGGFVFGGKPLAPPIKRAEQELQLTHTADQSLSGWCRADASTPHFSQPNWSRADPTAQPTARHGSLDEDPPEAGPHPEGV</sequence>
<comment type="caution">
    <text evidence="2">The sequence shown here is derived from an EMBL/GenBank/DDBJ whole genome shotgun (WGS) entry which is preliminary data.</text>
</comment>
<dbReference type="Proteomes" id="UP001165121">
    <property type="component" value="Unassembled WGS sequence"/>
</dbReference>